<dbReference type="InterPro" id="IPR036869">
    <property type="entry name" value="J_dom_sf"/>
</dbReference>
<feature type="compositionally biased region" description="Basic residues" evidence="1">
    <location>
        <begin position="134"/>
        <end position="147"/>
    </location>
</feature>
<proteinExistence type="predicted"/>
<dbReference type="STRING" id="767519.SAMN05216559_1365"/>
<dbReference type="Gene3D" id="1.10.287.110">
    <property type="entry name" value="DnaJ domain"/>
    <property type="match status" value="1"/>
</dbReference>
<dbReference type="SUPFAM" id="SSF46565">
    <property type="entry name" value="Chaperone J-domain"/>
    <property type="match status" value="1"/>
</dbReference>
<dbReference type="CDD" id="cd06257">
    <property type="entry name" value="DnaJ"/>
    <property type="match status" value="1"/>
</dbReference>
<evidence type="ECO:0000259" key="3">
    <source>
        <dbReference type="PROSITE" id="PS50076"/>
    </source>
</evidence>
<feature type="region of interest" description="Disordered" evidence="1">
    <location>
        <begin position="65"/>
        <end position="197"/>
    </location>
</feature>
<evidence type="ECO:0000256" key="1">
    <source>
        <dbReference type="SAM" id="MobiDB-lite"/>
    </source>
</evidence>
<keyword evidence="5" id="KW-1185">Reference proteome</keyword>
<evidence type="ECO:0000256" key="2">
    <source>
        <dbReference type="SAM" id="Phobius"/>
    </source>
</evidence>
<feature type="domain" description="J" evidence="3">
    <location>
        <begin position="160"/>
        <end position="211"/>
    </location>
</feature>
<dbReference type="SMART" id="SM00271">
    <property type="entry name" value="DnaJ"/>
    <property type="match status" value="1"/>
</dbReference>
<name>A0A1I6KRT9_9EURY</name>
<dbReference type="InterPro" id="IPR050817">
    <property type="entry name" value="DjlA_DnaK_co-chaperone"/>
</dbReference>
<keyword evidence="2" id="KW-0812">Transmembrane</keyword>
<dbReference type="PROSITE" id="PS50076">
    <property type="entry name" value="DNAJ_2"/>
    <property type="match status" value="1"/>
</dbReference>
<dbReference type="RefSeq" id="WP_089815099.1">
    <property type="nucleotide sequence ID" value="NZ_FOZK01000001.1"/>
</dbReference>
<dbReference type="PRINTS" id="PR00625">
    <property type="entry name" value="JDOMAIN"/>
</dbReference>
<dbReference type="AlphaFoldDB" id="A0A1I6KRT9"/>
<accession>A0A1I6KRT9</accession>
<dbReference type="Proteomes" id="UP000199062">
    <property type="component" value="Unassembled WGS sequence"/>
</dbReference>
<evidence type="ECO:0000313" key="5">
    <source>
        <dbReference type="Proteomes" id="UP000199062"/>
    </source>
</evidence>
<dbReference type="EMBL" id="FOZK01000001">
    <property type="protein sequence ID" value="SFR93748.1"/>
    <property type="molecule type" value="Genomic_DNA"/>
</dbReference>
<protein>
    <submittedName>
        <fullName evidence="4">DnaJ domain-containing protein</fullName>
    </submittedName>
</protein>
<keyword evidence="2" id="KW-0472">Membrane</keyword>
<dbReference type="Pfam" id="PF00226">
    <property type="entry name" value="DnaJ"/>
    <property type="match status" value="1"/>
</dbReference>
<feature type="compositionally biased region" description="Basic residues" evidence="1">
    <location>
        <begin position="73"/>
        <end position="84"/>
    </location>
</feature>
<feature type="compositionally biased region" description="Low complexity" evidence="1">
    <location>
        <begin position="119"/>
        <end position="133"/>
    </location>
</feature>
<evidence type="ECO:0000313" key="4">
    <source>
        <dbReference type="EMBL" id="SFR93748.1"/>
    </source>
</evidence>
<keyword evidence="2" id="KW-1133">Transmembrane helix</keyword>
<gene>
    <name evidence="4" type="ORF">SAMN05216559_1365</name>
</gene>
<feature type="transmembrane region" description="Helical" evidence="2">
    <location>
        <begin position="7"/>
        <end position="26"/>
    </location>
</feature>
<feature type="compositionally biased region" description="Basic and acidic residues" evidence="1">
    <location>
        <begin position="85"/>
        <end position="105"/>
    </location>
</feature>
<dbReference type="InterPro" id="IPR001623">
    <property type="entry name" value="DnaJ_domain"/>
</dbReference>
<dbReference type="PANTHER" id="PTHR24074">
    <property type="entry name" value="CO-CHAPERONE PROTEIN DJLA"/>
    <property type="match status" value="1"/>
</dbReference>
<sequence length="211" mass="22937">MQYDRLVTGLAGVLGGITVVMTVLGLLFEPPILFVALTFGAATYLVYFHTSGRMAARVYQTVERQAAVDPSRGRRRQRTGRRGRRDAGAGPREDWTPPRDGRTAREAAAAGAGGREGATHSGRSGQRQASQRGQGRRQQRRGTRQRQRPPNANSGPTAAEAYRTLGLDPGADESSVKQAYREKVKQVHPDTDGGDEEAFKAVTAAYERLTD</sequence>
<feature type="compositionally biased region" description="Basic and acidic residues" evidence="1">
    <location>
        <begin position="179"/>
        <end position="191"/>
    </location>
</feature>
<organism evidence="4 5">
    <name type="scientific">Halomicrobium zhouii</name>
    <dbReference type="NCBI Taxonomy" id="767519"/>
    <lineage>
        <taxon>Archaea</taxon>
        <taxon>Methanobacteriati</taxon>
        <taxon>Methanobacteriota</taxon>
        <taxon>Stenosarchaea group</taxon>
        <taxon>Halobacteria</taxon>
        <taxon>Halobacteriales</taxon>
        <taxon>Haloarculaceae</taxon>
        <taxon>Halomicrobium</taxon>
    </lineage>
</organism>
<feature type="transmembrane region" description="Helical" evidence="2">
    <location>
        <begin position="32"/>
        <end position="50"/>
    </location>
</feature>
<dbReference type="OrthoDB" id="10608at2157"/>
<reference evidence="4 5" key="1">
    <citation type="submission" date="2016-10" db="EMBL/GenBank/DDBJ databases">
        <authorList>
            <person name="de Groot N.N."/>
        </authorList>
    </citation>
    <scope>NUCLEOTIDE SEQUENCE [LARGE SCALE GENOMIC DNA]</scope>
    <source>
        <strain evidence="4 5">CGMCC 1.10457</strain>
    </source>
</reference>